<dbReference type="Proteomes" id="UP001501581">
    <property type="component" value="Unassembled WGS sequence"/>
</dbReference>
<dbReference type="RefSeq" id="WP_343996590.1">
    <property type="nucleotide sequence ID" value="NZ_BAAALG010000017.1"/>
</dbReference>
<gene>
    <name evidence="3 4" type="primary">fdhD</name>
    <name evidence="4" type="ORF">GCM10009668_39010</name>
</gene>
<dbReference type="Gene3D" id="3.10.20.10">
    <property type="match status" value="1"/>
</dbReference>
<comment type="subcellular location">
    <subcellularLocation>
        <location evidence="3">Cytoplasm</location>
    </subcellularLocation>
</comment>
<organism evidence="4 5">
    <name type="scientific">Nocardioides dubius</name>
    <dbReference type="NCBI Taxonomy" id="317019"/>
    <lineage>
        <taxon>Bacteria</taxon>
        <taxon>Bacillati</taxon>
        <taxon>Actinomycetota</taxon>
        <taxon>Actinomycetes</taxon>
        <taxon>Propionibacteriales</taxon>
        <taxon>Nocardioidaceae</taxon>
        <taxon>Nocardioides</taxon>
    </lineage>
</organism>
<dbReference type="Gene3D" id="3.40.140.10">
    <property type="entry name" value="Cytidine Deaminase, domain 2"/>
    <property type="match status" value="1"/>
</dbReference>
<dbReference type="InterPro" id="IPR003786">
    <property type="entry name" value="FdhD"/>
</dbReference>
<sequence length="296" mass="30926">MGLRSDRRSVLRVRAGRGSRRPDALAVEEPLEIRVGGASRAITMRTPGDDFELAAGFLLAEGVITGPDQIAGMRYCDDGRPDPLQNIVDVTLRPGAGNAGDAAGPAACAGHGSTDDAAPERGVAVAARRNLVTSACGICGRESLDEVRMQARWSLGDDDVTVPLEVLVELPERLRTAQAVFERTGGLHAAGLFTADGELLVTREDVGRHNAVDKVIGWALTQGRVPARGLILQVSGRISFELVQKAWLAGVPVFSAVSAPSTLAVDLAGEAGMTLAGFVRDGGLNLYAGAERVTGL</sequence>
<comment type="similarity">
    <text evidence="3">Belongs to the FdhD family.</text>
</comment>
<proteinExistence type="inferred from homology"/>
<evidence type="ECO:0000256" key="1">
    <source>
        <dbReference type="ARBA" id="ARBA00022490"/>
    </source>
</evidence>
<dbReference type="SUPFAM" id="SSF53927">
    <property type="entry name" value="Cytidine deaminase-like"/>
    <property type="match status" value="1"/>
</dbReference>
<comment type="caution">
    <text evidence="3">Lacks conserved residue(s) required for the propagation of feature annotation.</text>
</comment>
<accession>A0ABP4EP70</accession>
<dbReference type="PIRSF" id="PIRSF015626">
    <property type="entry name" value="FdhD"/>
    <property type="match status" value="1"/>
</dbReference>
<dbReference type="EMBL" id="BAAALG010000017">
    <property type="protein sequence ID" value="GAA1113298.1"/>
    <property type="molecule type" value="Genomic_DNA"/>
</dbReference>
<reference evidence="5" key="1">
    <citation type="journal article" date="2019" name="Int. J. Syst. Evol. Microbiol.">
        <title>The Global Catalogue of Microorganisms (GCM) 10K type strain sequencing project: providing services to taxonomists for standard genome sequencing and annotation.</title>
        <authorList>
            <consortium name="The Broad Institute Genomics Platform"/>
            <consortium name="The Broad Institute Genome Sequencing Center for Infectious Disease"/>
            <person name="Wu L."/>
            <person name="Ma J."/>
        </authorList>
    </citation>
    <scope>NUCLEOTIDE SEQUENCE [LARGE SCALE GENOMIC DNA]</scope>
    <source>
        <strain evidence="5">JCM 13008</strain>
    </source>
</reference>
<evidence type="ECO:0000256" key="3">
    <source>
        <dbReference type="HAMAP-Rule" id="MF_00187"/>
    </source>
</evidence>
<name>A0ABP4EP70_9ACTN</name>
<comment type="function">
    <text evidence="3">Required for formate dehydrogenase (FDH) activity. Acts as a sulfur carrier protein that transfers sulfur from IscS to the molybdenum cofactor prior to its insertion into FDH.</text>
</comment>
<keyword evidence="2 3" id="KW-0501">Molybdenum cofactor biosynthesis</keyword>
<evidence type="ECO:0000313" key="5">
    <source>
        <dbReference type="Proteomes" id="UP001501581"/>
    </source>
</evidence>
<dbReference type="InterPro" id="IPR016193">
    <property type="entry name" value="Cytidine_deaminase-like"/>
</dbReference>
<evidence type="ECO:0000256" key="2">
    <source>
        <dbReference type="ARBA" id="ARBA00023150"/>
    </source>
</evidence>
<dbReference type="NCBIfam" id="NF001943">
    <property type="entry name" value="PRK00724.1-2"/>
    <property type="match status" value="1"/>
</dbReference>
<comment type="caution">
    <text evidence="4">The sequence shown here is derived from an EMBL/GenBank/DDBJ whole genome shotgun (WGS) entry which is preliminary data.</text>
</comment>
<keyword evidence="1 3" id="KW-0963">Cytoplasm</keyword>
<dbReference type="Pfam" id="PF02634">
    <property type="entry name" value="FdhD-NarQ"/>
    <property type="match status" value="1"/>
</dbReference>
<protein>
    <recommendedName>
        <fullName evidence="3">Sulfur carrier protein FdhD</fullName>
    </recommendedName>
</protein>
<keyword evidence="5" id="KW-1185">Reference proteome</keyword>
<evidence type="ECO:0000313" key="4">
    <source>
        <dbReference type="EMBL" id="GAA1113298.1"/>
    </source>
</evidence>
<dbReference type="PANTHER" id="PTHR30592:SF1">
    <property type="entry name" value="SULFUR CARRIER PROTEIN FDHD"/>
    <property type="match status" value="1"/>
</dbReference>
<dbReference type="HAMAP" id="MF_00187">
    <property type="entry name" value="FdhD"/>
    <property type="match status" value="1"/>
</dbReference>
<dbReference type="PANTHER" id="PTHR30592">
    <property type="entry name" value="FORMATE DEHYDROGENASE"/>
    <property type="match status" value="1"/>
</dbReference>
<feature type="active site" description="Cysteine persulfide intermediate" evidence="3">
    <location>
        <position position="136"/>
    </location>
</feature>